<keyword evidence="1" id="KW-0812">Transmembrane</keyword>
<evidence type="ECO:0000313" key="3">
    <source>
        <dbReference type="EMBL" id="MDV2884112.1"/>
    </source>
</evidence>
<evidence type="ECO:0000256" key="1">
    <source>
        <dbReference type="SAM" id="Phobius"/>
    </source>
</evidence>
<proteinExistence type="predicted"/>
<reference evidence="3" key="1">
    <citation type="submission" date="2023-10" db="EMBL/GenBank/DDBJ databases">
        <title>Screening of Alkalihalophilus pseudofirmusBZ-TG-HK211 and Its Alleviation of Salt Stress on Rapeseed Growth.</title>
        <authorList>
            <person name="Zhao B."/>
            <person name="Guo T."/>
        </authorList>
    </citation>
    <scope>NUCLEOTIDE SEQUENCE</scope>
    <source>
        <strain evidence="3">BZ-TG-HK211</strain>
    </source>
</reference>
<feature type="transmembrane region" description="Helical" evidence="1">
    <location>
        <begin position="62"/>
        <end position="83"/>
    </location>
</feature>
<feature type="transmembrane region" description="Helical" evidence="1">
    <location>
        <begin position="182"/>
        <end position="202"/>
    </location>
</feature>
<evidence type="ECO:0000259" key="2">
    <source>
        <dbReference type="Pfam" id="PF02517"/>
    </source>
</evidence>
<dbReference type="GO" id="GO:0004175">
    <property type="term" value="F:endopeptidase activity"/>
    <property type="evidence" value="ECO:0007669"/>
    <property type="project" value="UniProtKB-ARBA"/>
</dbReference>
<gene>
    <name evidence="3" type="ORF">RYX45_02910</name>
</gene>
<feature type="domain" description="CAAX prenyl protease 2/Lysostaphin resistance protein A-like" evidence="2">
    <location>
        <begin position="105"/>
        <end position="195"/>
    </location>
</feature>
<feature type="transmembrane region" description="Helical" evidence="1">
    <location>
        <begin position="148"/>
        <end position="176"/>
    </location>
</feature>
<dbReference type="RefSeq" id="WP_323465820.1">
    <property type="nucleotide sequence ID" value="NZ_CP144224.1"/>
</dbReference>
<dbReference type="Proteomes" id="UP001285636">
    <property type="component" value="Unassembled WGS sequence"/>
</dbReference>
<dbReference type="GO" id="GO:0080120">
    <property type="term" value="P:CAAX-box protein maturation"/>
    <property type="evidence" value="ECO:0007669"/>
    <property type="project" value="UniProtKB-ARBA"/>
</dbReference>
<name>A0AAJ2KSH6_ALKPS</name>
<dbReference type="AlphaFoldDB" id="A0AAJ2KSH6"/>
<feature type="transmembrane region" description="Helical" evidence="1">
    <location>
        <begin position="32"/>
        <end position="50"/>
    </location>
</feature>
<feature type="transmembrane region" description="Helical" evidence="1">
    <location>
        <begin position="9"/>
        <end position="26"/>
    </location>
</feature>
<organism evidence="3 4">
    <name type="scientific">Alkalihalophilus pseudofirmus</name>
    <name type="common">Bacillus pseudofirmus</name>
    <dbReference type="NCBI Taxonomy" id="79885"/>
    <lineage>
        <taxon>Bacteria</taxon>
        <taxon>Bacillati</taxon>
        <taxon>Bacillota</taxon>
        <taxon>Bacilli</taxon>
        <taxon>Bacillales</taxon>
        <taxon>Bacillaceae</taxon>
        <taxon>Alkalihalophilus</taxon>
    </lineage>
</organism>
<keyword evidence="1" id="KW-1133">Transmembrane helix</keyword>
<comment type="caution">
    <text evidence="3">The sequence shown here is derived from an EMBL/GenBank/DDBJ whole genome shotgun (WGS) entry which is preliminary data.</text>
</comment>
<keyword evidence="1" id="KW-0472">Membrane</keyword>
<dbReference type="Pfam" id="PF02517">
    <property type="entry name" value="Rce1-like"/>
    <property type="match status" value="1"/>
</dbReference>
<dbReference type="EMBL" id="JAWJAY010000001">
    <property type="protein sequence ID" value="MDV2884112.1"/>
    <property type="molecule type" value="Genomic_DNA"/>
</dbReference>
<protein>
    <submittedName>
        <fullName evidence="3">Type II CAAX endopeptidase family protein</fullName>
    </submittedName>
</protein>
<accession>A0AAJ2KSH6</accession>
<feature type="transmembrane region" description="Helical" evidence="1">
    <location>
        <begin position="95"/>
        <end position="117"/>
    </location>
</feature>
<evidence type="ECO:0000313" key="4">
    <source>
        <dbReference type="Proteomes" id="UP001285636"/>
    </source>
</evidence>
<sequence length="203" mass="23494">MNHNILKSTPFGYGLAVIFLAISFYWQPIDFWVLFPLSLFILTIYAFSCIQMDVRSITFNDWIVGVLSGILLYFLFAFGKWMIEVTGLPLMEQLHALYTLVQPTAAIHYVWLFLIIIPGEEWFWRGFIVKRLLTRYTPMKAALFGTGLYAFAHVFAGSILLVLAALFAGFVWSYIYVKTRNLWIAIISHLVFDLFLLLLFPLL</sequence>
<dbReference type="InterPro" id="IPR003675">
    <property type="entry name" value="Rce1/LyrA-like_dom"/>
</dbReference>